<dbReference type="PANTHER" id="PTHR23252">
    <property type="entry name" value="INTIMAL THICKNESS RECEPTOR-RELATED"/>
    <property type="match status" value="1"/>
</dbReference>
<evidence type="ECO:0000313" key="4">
    <source>
        <dbReference type="EMBL" id="KAF2898830.1"/>
    </source>
</evidence>
<proteinExistence type="predicted"/>
<keyword evidence="2" id="KW-0732">Signal</keyword>
<organism evidence="4 5">
    <name type="scientific">Ignelater luminosus</name>
    <name type="common">Cucubano</name>
    <name type="synonym">Pyrophorus luminosus</name>
    <dbReference type="NCBI Taxonomy" id="2038154"/>
    <lineage>
        <taxon>Eukaryota</taxon>
        <taxon>Metazoa</taxon>
        <taxon>Ecdysozoa</taxon>
        <taxon>Arthropoda</taxon>
        <taxon>Hexapoda</taxon>
        <taxon>Insecta</taxon>
        <taxon>Pterygota</taxon>
        <taxon>Neoptera</taxon>
        <taxon>Endopterygota</taxon>
        <taxon>Coleoptera</taxon>
        <taxon>Polyphaga</taxon>
        <taxon>Elateriformia</taxon>
        <taxon>Elateroidea</taxon>
        <taxon>Elateridae</taxon>
        <taxon>Agrypninae</taxon>
        <taxon>Pyrophorini</taxon>
        <taxon>Ignelater</taxon>
    </lineage>
</organism>
<dbReference type="InterPro" id="IPR047831">
    <property type="entry name" value="GPR180/TMEM145"/>
</dbReference>
<accession>A0A8K0GBP8</accession>
<feature type="domain" description="GPR180/TMEM145 transmembrane" evidence="3">
    <location>
        <begin position="224"/>
        <end position="437"/>
    </location>
</feature>
<sequence length="501" mass="58994">MNLIFVIFLLITSCFHCIQCTHLKGTFKSNEFFKFLVKFGFQKTDRHQKESTHGYIFGNITSKQDFPVPIIFAVLDRSYFLEYYQNRLIYDKKQACKRMFNKLKDKAFHHKCGRKGNDYLRNIPCPKGKLCPDEDTPWNVVKGNQFTYVIQDIIQPSFWYISMVACYRNESTCEWQHYEPNSYYRIDYDIWLVNGNPNTSSYNALTYQFSFDRQNTLELYLLFWLCYMVLVPLQCYAVRIQKHPVTRLFTASLLLDFIALCMILIHNLKFALDGIGFPKLSMLGDILDILSRTLFMLLLLLLAKGWAVTRLELTWKPLVFAIWLCYGIVHILLYVWNLTEVDVIEDIDEYQTWPGWIIIVFRTLIMIWFLYELRITMLYEHNTQKLNFLLHFGASSLVWFIYLPILALIALHVSALWRFKLLLGITYSADCFAYCVMAHLLWPTRSEQYFLLAGPSLAELEELDQFNEAPHIVNNSYTSLSSMSSLDICRYDETSKSKVNA</sequence>
<keyword evidence="1" id="KW-0812">Transmembrane</keyword>
<feature type="transmembrane region" description="Helical" evidence="1">
    <location>
        <begin position="388"/>
        <end position="415"/>
    </location>
</feature>
<dbReference type="OrthoDB" id="45670at2759"/>
<feature type="transmembrane region" description="Helical" evidence="1">
    <location>
        <begin position="318"/>
        <end position="336"/>
    </location>
</feature>
<comment type="caution">
    <text evidence="4">The sequence shown here is derived from an EMBL/GenBank/DDBJ whole genome shotgun (WGS) entry which is preliminary data.</text>
</comment>
<dbReference type="InterPro" id="IPR019336">
    <property type="entry name" value="GPR180/TMEM145_TM"/>
</dbReference>
<name>A0A8K0GBP8_IGNLU</name>
<evidence type="ECO:0000256" key="1">
    <source>
        <dbReference type="SAM" id="Phobius"/>
    </source>
</evidence>
<dbReference type="EMBL" id="VTPC01003232">
    <property type="protein sequence ID" value="KAF2898830.1"/>
    <property type="molecule type" value="Genomic_DNA"/>
</dbReference>
<feature type="signal peptide" evidence="2">
    <location>
        <begin position="1"/>
        <end position="20"/>
    </location>
</feature>
<dbReference type="Pfam" id="PF10192">
    <property type="entry name" value="GPR180-TMEM145_TM"/>
    <property type="match status" value="1"/>
</dbReference>
<evidence type="ECO:0000256" key="2">
    <source>
        <dbReference type="SAM" id="SignalP"/>
    </source>
</evidence>
<feature type="transmembrane region" description="Helical" evidence="1">
    <location>
        <begin position="219"/>
        <end position="238"/>
    </location>
</feature>
<feature type="transmembrane region" description="Helical" evidence="1">
    <location>
        <begin position="356"/>
        <end position="376"/>
    </location>
</feature>
<dbReference type="PANTHER" id="PTHR23252:SF43">
    <property type="entry name" value="INTIMAL THICKNESS RELATED RECEPTOR IRP DOMAIN-CONTAINING PROTEIN"/>
    <property type="match status" value="1"/>
</dbReference>
<dbReference type="AlphaFoldDB" id="A0A8K0GBP8"/>
<feature type="transmembrane region" description="Helical" evidence="1">
    <location>
        <begin position="286"/>
        <end position="306"/>
    </location>
</feature>
<reference evidence="4" key="1">
    <citation type="submission" date="2019-08" db="EMBL/GenBank/DDBJ databases">
        <title>The genome of the North American firefly Photinus pyralis.</title>
        <authorList>
            <consortium name="Photinus pyralis genome working group"/>
            <person name="Fallon T.R."/>
            <person name="Sander Lower S.E."/>
            <person name="Weng J.-K."/>
        </authorList>
    </citation>
    <scope>NUCLEOTIDE SEQUENCE</scope>
    <source>
        <strain evidence="4">TRF0915ILg1</strain>
        <tissue evidence="4">Whole body</tissue>
    </source>
</reference>
<evidence type="ECO:0000313" key="5">
    <source>
        <dbReference type="Proteomes" id="UP000801492"/>
    </source>
</evidence>
<protein>
    <recommendedName>
        <fullName evidence="3">GPR180/TMEM145 transmembrane domain-containing protein</fullName>
    </recommendedName>
</protein>
<evidence type="ECO:0000259" key="3">
    <source>
        <dbReference type="Pfam" id="PF10192"/>
    </source>
</evidence>
<gene>
    <name evidence="4" type="ORF">ILUMI_07348</name>
</gene>
<dbReference type="GO" id="GO:0007186">
    <property type="term" value="P:G protein-coupled receptor signaling pathway"/>
    <property type="evidence" value="ECO:0007669"/>
    <property type="project" value="InterPro"/>
</dbReference>
<dbReference type="GO" id="GO:0019236">
    <property type="term" value="P:response to pheromone"/>
    <property type="evidence" value="ECO:0007669"/>
    <property type="project" value="InterPro"/>
</dbReference>
<feature type="transmembrane region" description="Helical" evidence="1">
    <location>
        <begin position="421"/>
        <end position="442"/>
    </location>
</feature>
<feature type="transmembrane region" description="Helical" evidence="1">
    <location>
        <begin position="245"/>
        <end position="266"/>
    </location>
</feature>
<feature type="chain" id="PRO_5035478529" description="GPR180/TMEM145 transmembrane domain-containing protein" evidence="2">
    <location>
        <begin position="21"/>
        <end position="501"/>
    </location>
</feature>
<keyword evidence="1" id="KW-1133">Transmembrane helix</keyword>
<dbReference type="Proteomes" id="UP000801492">
    <property type="component" value="Unassembled WGS sequence"/>
</dbReference>
<keyword evidence="5" id="KW-1185">Reference proteome</keyword>
<keyword evidence="1" id="KW-0472">Membrane</keyword>